<dbReference type="OrthoDB" id="185373at2759"/>
<gene>
    <name evidence="1" type="ORF">METBISCDRAFT_27583</name>
</gene>
<accession>A0A4P9ZBQ4</accession>
<dbReference type="EMBL" id="ML004463">
    <property type="protein sequence ID" value="RKP30233.1"/>
    <property type="molecule type" value="Genomic_DNA"/>
</dbReference>
<reference evidence="2" key="1">
    <citation type="journal article" date="2018" name="Nat. Microbiol.">
        <title>Leveraging single-cell genomics to expand the fungal tree of life.</title>
        <authorList>
            <person name="Ahrendt S.R."/>
            <person name="Quandt C.A."/>
            <person name="Ciobanu D."/>
            <person name="Clum A."/>
            <person name="Salamov A."/>
            <person name="Andreopoulos B."/>
            <person name="Cheng J.F."/>
            <person name="Woyke T."/>
            <person name="Pelin A."/>
            <person name="Henrissat B."/>
            <person name="Reynolds N.K."/>
            <person name="Benny G.L."/>
            <person name="Smith M.E."/>
            <person name="James T.Y."/>
            <person name="Grigoriev I.V."/>
        </authorList>
    </citation>
    <scope>NUCLEOTIDE SEQUENCE [LARGE SCALE GENOMIC DNA]</scope>
    <source>
        <strain evidence="2">Baker2002</strain>
    </source>
</reference>
<sequence length="647" mass="74540">MSLLQNALARVARKVQQDQLRRQKPVVYVNNETPAQAPPRTALRRVSKEKLRLAKEDMRHIQKKRFQDFFAPLKMPLLRIYDDEIAPYDFARAEANLAAKLRKDRAGLLNTYLNERSIFTKMLDFLVESTPEHLKSSDTVSDPELLASVLQKENAMYTANQYPDVPRYSFAEVPLIPYPLDSESFREYIYTLTHTQFPYRNSSSLASGIIPEILLHTHHLENEEYKPYRSVDTYNYLISFFGYNKFQNFFARGLLLVMAKDGHSPNIHTINELLKICRIHNKKRSLVSTYQVVINYLDLAKKMDLQINLTTWNRIYDCMNNIFFKEAFINKMLVINLPLLDNMCIRILSDYCLTTKSTKEVITFVEKDLRRPDWTKDPRLAGRVLSHLIRTARDDVELQHVFSGLVKEIALDALSLAQMATALLQNRRIFSPSFHLLCIYLAQNLPMLPEVYIALIKGLCLERNSLKIASLAFVVRGVLHDASIHLKLPRENDTADPKSPEKRLEHFPYPIPRANISERYRMLKRLTLTSLTELEAAVIYTNHHSDLSVAMPWQPLSEQEAAAWNKVKETLQAEKTVHTDASDVAASLGLVPPSPPIPDDIISRYQRVNNISIGTFSDLRALHRVERGTHAEFEKELRLRGILRTGT</sequence>
<proteinExistence type="predicted"/>
<name>A0A4P9ZBQ4_9ASCO</name>
<dbReference type="AlphaFoldDB" id="A0A4P9ZBQ4"/>
<keyword evidence="2" id="KW-1185">Reference proteome</keyword>
<evidence type="ECO:0000313" key="1">
    <source>
        <dbReference type="EMBL" id="RKP30233.1"/>
    </source>
</evidence>
<organism evidence="1 2">
    <name type="scientific">Metschnikowia bicuspidata</name>
    <dbReference type="NCBI Taxonomy" id="27322"/>
    <lineage>
        <taxon>Eukaryota</taxon>
        <taxon>Fungi</taxon>
        <taxon>Dikarya</taxon>
        <taxon>Ascomycota</taxon>
        <taxon>Saccharomycotina</taxon>
        <taxon>Pichiomycetes</taxon>
        <taxon>Metschnikowiaceae</taxon>
        <taxon>Metschnikowia</taxon>
    </lineage>
</organism>
<evidence type="ECO:0000313" key="2">
    <source>
        <dbReference type="Proteomes" id="UP000268321"/>
    </source>
</evidence>
<protein>
    <submittedName>
        <fullName evidence="1">Uncharacterized protein</fullName>
    </submittedName>
</protein>
<dbReference type="Proteomes" id="UP000268321">
    <property type="component" value="Unassembled WGS sequence"/>
</dbReference>